<evidence type="ECO:0000313" key="2">
    <source>
        <dbReference type="Proteomes" id="UP000311919"/>
    </source>
</evidence>
<keyword evidence="2" id="KW-1185">Reference proteome</keyword>
<sequence>MIFTSPGPHRSAFPNQVPLLKYGDGDGIVSLRIIIEQSSHDYIVQDERLIKYVKKLLIID</sequence>
<accession>A0A4Z2DU18</accession>
<dbReference type="EMBL" id="SKCS01000039">
    <property type="protein sequence ID" value="TNN19929.1"/>
    <property type="molecule type" value="Genomic_DNA"/>
</dbReference>
<dbReference type="AlphaFoldDB" id="A0A4Z2DU18"/>
<dbReference type="OrthoDB" id="190846at2759"/>
<organism evidence="1 2">
    <name type="scientific">Schistosoma japonicum</name>
    <name type="common">Blood fluke</name>
    <dbReference type="NCBI Taxonomy" id="6182"/>
    <lineage>
        <taxon>Eukaryota</taxon>
        <taxon>Metazoa</taxon>
        <taxon>Spiralia</taxon>
        <taxon>Lophotrochozoa</taxon>
        <taxon>Platyhelminthes</taxon>
        <taxon>Trematoda</taxon>
        <taxon>Digenea</taxon>
        <taxon>Strigeidida</taxon>
        <taxon>Schistosomatoidea</taxon>
        <taxon>Schistosomatidae</taxon>
        <taxon>Schistosoma</taxon>
    </lineage>
</organism>
<comment type="caution">
    <text evidence="1">The sequence shown here is derived from an EMBL/GenBank/DDBJ whole genome shotgun (WGS) entry which is preliminary data.</text>
</comment>
<protein>
    <submittedName>
        <fullName evidence="1">Uncharacterized protein</fullName>
    </submittedName>
</protein>
<reference evidence="1 2" key="1">
    <citation type="submission" date="2019-03" db="EMBL/GenBank/DDBJ databases">
        <title>An improved genome assembly of the fluke Schistosoma japonicum.</title>
        <authorList>
            <person name="Hu W."/>
            <person name="Luo F."/>
            <person name="Yin M."/>
            <person name="Mo X."/>
            <person name="Sun C."/>
            <person name="Wu Q."/>
            <person name="Zhu B."/>
            <person name="Xiang M."/>
            <person name="Wang J."/>
            <person name="Wang Y."/>
            <person name="Zhang T."/>
            <person name="Xu B."/>
            <person name="Zheng H."/>
            <person name="Feng Z."/>
        </authorList>
    </citation>
    <scope>NUCLEOTIDE SEQUENCE [LARGE SCALE GENOMIC DNA]</scope>
    <source>
        <strain evidence="1">HuSjv2</strain>
        <tissue evidence="1">Worms</tissue>
    </source>
</reference>
<dbReference type="Proteomes" id="UP000311919">
    <property type="component" value="Unassembled WGS sequence"/>
</dbReference>
<dbReference type="STRING" id="6182.A0A4Z2DU18"/>
<evidence type="ECO:0000313" key="1">
    <source>
        <dbReference type="EMBL" id="TNN19929.1"/>
    </source>
</evidence>
<name>A0A4Z2DU18_SCHJA</name>
<gene>
    <name evidence="1" type="ORF">EWB00_006080</name>
</gene>
<proteinExistence type="predicted"/>